<evidence type="ECO:0000313" key="3">
    <source>
        <dbReference type="Proteomes" id="UP000267535"/>
    </source>
</evidence>
<dbReference type="InterPro" id="IPR002931">
    <property type="entry name" value="Transglutaminase-like"/>
</dbReference>
<gene>
    <name evidence="2" type="ORF">EHS89_03310</name>
</gene>
<comment type="caution">
    <text evidence="2">The sequence shown here is derived from an EMBL/GenBank/DDBJ whole genome shotgun (WGS) entry which is preliminary data.</text>
</comment>
<dbReference type="RefSeq" id="WP_124924672.1">
    <property type="nucleotide sequence ID" value="NZ_BMOH01000001.1"/>
</dbReference>
<dbReference type="Pfam" id="PF01841">
    <property type="entry name" value="Transglut_core"/>
    <property type="match status" value="1"/>
</dbReference>
<name>A0A3P1SWN2_9GAMM</name>
<sequence>MNQSGEDLLTTTSMLDFTHPDIQALVEQKGWQQLSRYDAIGEIYHYVRDDILFGYNADDRLTASQVLKDGYGQCNTKGTLLMALLRAVGIPARFHGFTIYNNLQRGAIPNYLFAIAPERIIHSWVEVSLNDQWINLEGYIIDRPYLDKVQARFGDQDTQFSGYGIATKCLSNPAIDWRGEDTYIQSEGIADDFGVYAQPDDFYLNYGSNLSGIKKWLFRYLLRHLMNVNVNRIRTKGLSKEH</sequence>
<evidence type="ECO:0000313" key="2">
    <source>
        <dbReference type="EMBL" id="RRD01599.1"/>
    </source>
</evidence>
<dbReference type="InterPro" id="IPR038765">
    <property type="entry name" value="Papain-like_cys_pep_sf"/>
</dbReference>
<feature type="domain" description="Transglutaminase-like" evidence="1">
    <location>
        <begin position="34"/>
        <end position="137"/>
    </location>
</feature>
<accession>A0A3P1SWN2</accession>
<dbReference type="SUPFAM" id="SSF54001">
    <property type="entry name" value="Cysteine proteinases"/>
    <property type="match status" value="1"/>
</dbReference>
<dbReference type="Gene3D" id="3.10.620.30">
    <property type="match status" value="1"/>
</dbReference>
<organism evidence="2 3">
    <name type="scientific">Amphritea balenae</name>
    <dbReference type="NCBI Taxonomy" id="452629"/>
    <lineage>
        <taxon>Bacteria</taxon>
        <taxon>Pseudomonadati</taxon>
        <taxon>Pseudomonadota</taxon>
        <taxon>Gammaproteobacteria</taxon>
        <taxon>Oceanospirillales</taxon>
        <taxon>Oceanospirillaceae</taxon>
        <taxon>Amphritea</taxon>
    </lineage>
</organism>
<reference evidence="2 3" key="1">
    <citation type="submission" date="2018-11" db="EMBL/GenBank/DDBJ databases">
        <title>The draft genome sequence of Amphritea balenae JAMM 1525T.</title>
        <authorList>
            <person name="Fang Z."/>
            <person name="Zhang Y."/>
            <person name="Han X."/>
        </authorList>
    </citation>
    <scope>NUCLEOTIDE SEQUENCE [LARGE SCALE GENOMIC DNA]</scope>
    <source>
        <strain evidence="2 3">JAMM 1525</strain>
    </source>
</reference>
<protein>
    <submittedName>
        <fullName evidence="2">Transglutaminase family protein</fullName>
    </submittedName>
</protein>
<dbReference type="AlphaFoldDB" id="A0A3P1SWN2"/>
<dbReference type="OrthoDB" id="5438043at2"/>
<proteinExistence type="predicted"/>
<evidence type="ECO:0000259" key="1">
    <source>
        <dbReference type="Pfam" id="PF01841"/>
    </source>
</evidence>
<dbReference type="Proteomes" id="UP000267535">
    <property type="component" value="Unassembled WGS sequence"/>
</dbReference>
<dbReference type="EMBL" id="RQXV01000001">
    <property type="protein sequence ID" value="RRD01599.1"/>
    <property type="molecule type" value="Genomic_DNA"/>
</dbReference>
<keyword evidence="3" id="KW-1185">Reference proteome</keyword>
<dbReference type="PANTHER" id="PTHR33490">
    <property type="entry name" value="BLR5614 PROTEIN-RELATED"/>
    <property type="match status" value="1"/>
</dbReference>